<evidence type="ECO:0000313" key="2">
    <source>
        <dbReference type="Proteomes" id="UP000199315"/>
    </source>
</evidence>
<sequence length="235" mass="26957">MEVKEIMNELKSLGKERTKKSYMSNGVREPVFGVTISDMKPLFKKLKYNQPLAEQLYETGNYDAMYLAGMIAEPEKMTAEDFERWMEGAYCYMISDFIVAVTLAETDIAFQVADAWIDSGKDLKMSAGWSCYNWLLGNRKDSEFDKDKLLSMLIRVGETINGQPDRTKYAMNNFIMAVGISYMPLHEEAKKIAREVGMVELSVKKSPYQTTPAIEYIEKEAQKGRLGFKRKHVRC</sequence>
<dbReference type="STRING" id="1619234.SAMN05421730_10247"/>
<dbReference type="PANTHER" id="PTHR41291">
    <property type="entry name" value="DNA ALKYLATION REPAIR PROTEIN"/>
    <property type="match status" value="1"/>
</dbReference>
<dbReference type="SUPFAM" id="SSF48371">
    <property type="entry name" value="ARM repeat"/>
    <property type="match status" value="1"/>
</dbReference>
<dbReference type="InterPro" id="IPR016024">
    <property type="entry name" value="ARM-type_fold"/>
</dbReference>
<protein>
    <submittedName>
        <fullName evidence="1">3-methyladenine DNA glycosylase AlkD</fullName>
    </submittedName>
</protein>
<gene>
    <name evidence="1" type="ORF">SAMN05421730_10247</name>
</gene>
<dbReference type="OrthoDB" id="9801369at2"/>
<proteinExistence type="predicted"/>
<dbReference type="Proteomes" id="UP000199315">
    <property type="component" value="Unassembled WGS sequence"/>
</dbReference>
<accession>A0A1D3TWN6</accession>
<reference evidence="1 2" key="1">
    <citation type="submission" date="2016-09" db="EMBL/GenBank/DDBJ databases">
        <authorList>
            <person name="Capua I."/>
            <person name="De Benedictis P."/>
            <person name="Joannis T."/>
            <person name="Lombin L.H."/>
            <person name="Cattoli G."/>
        </authorList>
    </citation>
    <scope>NUCLEOTIDE SEQUENCE [LARGE SCALE GENOMIC DNA]</scope>
    <source>
        <strain evidence="1 2">GluBS11</strain>
    </source>
</reference>
<dbReference type="AlphaFoldDB" id="A0A1D3TWN6"/>
<keyword evidence="2" id="KW-1185">Reference proteome</keyword>
<dbReference type="PANTHER" id="PTHR41291:SF1">
    <property type="entry name" value="DNA ALKYLATION REPAIR PROTEIN"/>
    <property type="match status" value="1"/>
</dbReference>
<name>A0A1D3TWN6_9FIRM</name>
<dbReference type="InterPro" id="IPR014825">
    <property type="entry name" value="DNA_alkylation"/>
</dbReference>
<evidence type="ECO:0000313" key="1">
    <source>
        <dbReference type="EMBL" id="SCP98661.1"/>
    </source>
</evidence>
<organism evidence="1 2">
    <name type="scientific">Anaerobium acetethylicum</name>
    <dbReference type="NCBI Taxonomy" id="1619234"/>
    <lineage>
        <taxon>Bacteria</taxon>
        <taxon>Bacillati</taxon>
        <taxon>Bacillota</taxon>
        <taxon>Clostridia</taxon>
        <taxon>Lachnospirales</taxon>
        <taxon>Lachnospiraceae</taxon>
        <taxon>Anaerobium</taxon>
    </lineage>
</organism>
<dbReference type="EMBL" id="FMKA01000024">
    <property type="protein sequence ID" value="SCP98661.1"/>
    <property type="molecule type" value="Genomic_DNA"/>
</dbReference>
<dbReference type="RefSeq" id="WP_091235758.1">
    <property type="nucleotide sequence ID" value="NZ_FMKA01000024.1"/>
</dbReference>
<dbReference type="Pfam" id="PF08713">
    <property type="entry name" value="DNA_alkylation"/>
    <property type="match status" value="1"/>
</dbReference>